<organism evidence="5">
    <name type="scientific">Streptococcus pneumoniae</name>
    <dbReference type="NCBI Taxonomy" id="1313"/>
    <lineage>
        <taxon>Bacteria</taxon>
        <taxon>Bacillati</taxon>
        <taxon>Bacillota</taxon>
        <taxon>Bacilli</taxon>
        <taxon>Lactobacillales</taxon>
        <taxon>Streptococcaceae</taxon>
        <taxon>Streptococcus</taxon>
    </lineage>
</organism>
<keyword evidence="2" id="KW-0812">Transmembrane</keyword>
<keyword evidence="2" id="KW-1133">Transmembrane helix</keyword>
<accession>Q4JZ54</accession>
<dbReference type="Pfam" id="PF03816">
    <property type="entry name" value="LytR_cpsA_psr"/>
    <property type="match status" value="1"/>
</dbReference>
<dbReference type="PANTHER" id="PTHR33392:SF6">
    <property type="entry name" value="POLYISOPRENYL-TEICHOIC ACID--PEPTIDOGLYCAN TEICHOIC ACID TRANSFERASE TAGU"/>
    <property type="match status" value="1"/>
</dbReference>
<protein>
    <submittedName>
        <fullName evidence="5">Integral membrane regulatory protein Wzg</fullName>
    </submittedName>
</protein>
<evidence type="ECO:0000256" key="1">
    <source>
        <dbReference type="ARBA" id="ARBA00006068"/>
    </source>
</evidence>
<comment type="similarity">
    <text evidence="1">Belongs to the LytR/CpsA/Psr (LCP) family.</text>
</comment>
<sequence length="483" mass="54205">MRYFMSREKKRGTAVHLKSYINSVLLILYTGIASLFLFQIFRYNILNFRNLNLLVALLVVLVFILGVSLIVRKKAEKLTMLLLILAVASSSISLLAVQQFIGFTSRLNATSNVSEYAISLVVLKDSEISELEQVSHVMAPTDTDYEAIQSLLADIKEKQGKDLIVDKSKSYLEAYKSLISGDTKVIFLNSIFEHMIESDFPDFRDKIKKIYTKEMTKKVEAPKVSKGQTFTIYFSGIDTYGPINSVSRSDVNILMTVNSETKKILLTTTPRDSYVAIADGGKNQKDKLTHAGIYGIDSSIHTLEHLYGVEINYYVRVNFTSFLKIVDLLNGIDVDNSQEFTIDGNDYPVGNLHLNSKSALGFVRERHSLADGDRDRGRNQQKVLAAIIQKLTSIESLKNYRQIMQGLEDSIQTNLSPTTIMDLANTQLESGGNYKINSQDLKGTGRMDLPSYAMPDSQLYMMEIDENSLSAIKENIQAVLEGR</sequence>
<reference evidence="5" key="1">
    <citation type="journal article" date="2006" name="PLoS Genet.">
        <title>Genetic analysis of the capsular biosynthetic locus from all 90 pneumococcal serotypes.</title>
        <authorList>
            <person name="Bentley S.D."/>
            <person name="Aanensen D.M."/>
            <person name="Mavroidi A."/>
            <person name="Saunders D."/>
            <person name="Rabbinowitsch E."/>
            <person name="Collins M."/>
            <person name="Donohoe K."/>
            <person name="Harris D."/>
            <person name="Murphy L."/>
            <person name="Quail M.A."/>
            <person name="Samuel G."/>
            <person name="Skovsted I.C."/>
            <person name="Kaltoft M.S."/>
            <person name="Barrell B."/>
            <person name="Reeves P.R."/>
            <person name="Parkhill J."/>
            <person name="Spratt B.G."/>
        </authorList>
    </citation>
    <scope>NUCLEOTIDE SEQUENCE</scope>
    <source>
        <strain evidence="5">9687/39</strain>
    </source>
</reference>
<dbReference type="InterPro" id="IPR004190">
    <property type="entry name" value="DNA_pol_proc_fac"/>
</dbReference>
<dbReference type="Gene3D" id="3.40.190.10">
    <property type="entry name" value="Periplasmic binding protein-like II"/>
    <property type="match status" value="1"/>
</dbReference>
<evidence type="ECO:0000256" key="2">
    <source>
        <dbReference type="SAM" id="Phobius"/>
    </source>
</evidence>
<evidence type="ECO:0000259" key="4">
    <source>
        <dbReference type="Pfam" id="PF03816"/>
    </source>
</evidence>
<proteinExistence type="inferred from homology"/>
<name>Q4JZ54_STREE</name>
<feature type="domain" description="Cell envelope-related transcriptional attenuator" evidence="4">
    <location>
        <begin position="248"/>
        <end position="392"/>
    </location>
</feature>
<dbReference type="EMBL" id="CR931710">
    <property type="protein sequence ID" value="CAI34403.1"/>
    <property type="molecule type" value="Genomic_DNA"/>
</dbReference>
<dbReference type="NCBIfam" id="TIGR00350">
    <property type="entry name" value="lytR_cpsA_psr"/>
    <property type="match status" value="1"/>
</dbReference>
<dbReference type="InterPro" id="IPR050922">
    <property type="entry name" value="LytR/CpsA/Psr_CW_biosynth"/>
</dbReference>
<feature type="domain" description="DNA polymerase processivity factor" evidence="3">
    <location>
        <begin position="73"/>
        <end position="188"/>
    </location>
</feature>
<dbReference type="Pfam" id="PF02916">
    <property type="entry name" value="DNA_PPF"/>
    <property type="match status" value="1"/>
</dbReference>
<evidence type="ECO:0000313" key="5">
    <source>
        <dbReference type="EMBL" id="CAI34403.1"/>
    </source>
</evidence>
<dbReference type="GO" id="GO:0006260">
    <property type="term" value="P:DNA replication"/>
    <property type="evidence" value="ECO:0007669"/>
    <property type="project" value="InterPro"/>
</dbReference>
<dbReference type="PANTHER" id="PTHR33392">
    <property type="entry name" value="POLYISOPRENYL-TEICHOIC ACID--PEPTIDOGLYCAN TEICHOIC ACID TRANSFERASE TAGU"/>
    <property type="match status" value="1"/>
</dbReference>
<feature type="transmembrane region" description="Helical" evidence="2">
    <location>
        <begin position="78"/>
        <end position="101"/>
    </location>
</feature>
<gene>
    <name evidence="5" type="primary">wzg</name>
    <name evidence="5" type="ORF">SPC38_0010</name>
</gene>
<feature type="transmembrane region" description="Helical" evidence="2">
    <location>
        <begin position="20"/>
        <end position="41"/>
    </location>
</feature>
<dbReference type="AlphaFoldDB" id="Q4JZ54"/>
<keyword evidence="2" id="KW-0472">Membrane</keyword>
<evidence type="ECO:0000259" key="3">
    <source>
        <dbReference type="Pfam" id="PF02916"/>
    </source>
</evidence>
<feature type="transmembrane region" description="Helical" evidence="2">
    <location>
        <begin position="53"/>
        <end position="71"/>
    </location>
</feature>
<dbReference type="Gene3D" id="3.40.630.190">
    <property type="entry name" value="LCP protein"/>
    <property type="match status" value="1"/>
</dbReference>
<dbReference type="InterPro" id="IPR004474">
    <property type="entry name" value="LytR_CpsA_psr"/>
</dbReference>